<reference evidence="2 3" key="1">
    <citation type="journal article" date="2017" name="BMC Genomics">
        <title>Genomic analysis of methanogenic archaea reveals a shift towards energy conservation.</title>
        <authorList>
            <person name="Gilmore S.P."/>
            <person name="Henske J.K."/>
            <person name="Sexton J.A."/>
            <person name="Solomon K.V."/>
            <person name="Seppala S."/>
            <person name="Yoo J.I."/>
            <person name="Huyett L.M."/>
            <person name="Pressman A."/>
            <person name="Cogan J.Z."/>
            <person name="Kivenson V."/>
            <person name="Peng X."/>
            <person name="Tan Y."/>
            <person name="Valentine D.L."/>
            <person name="O'Malley M.A."/>
        </authorList>
    </citation>
    <scope>NUCLEOTIDE SEQUENCE [LARGE SCALE GENOMIC DNA]</scope>
    <source>
        <strain evidence="2 3">M.o.H.</strain>
    </source>
</reference>
<evidence type="ECO:0000313" key="2">
    <source>
        <dbReference type="EMBL" id="PAV03115.1"/>
    </source>
</evidence>
<sequence length="325" mass="35908">MRKKDFKKDNKAQIFSLDVLLALIVITVILGISADAMDMVSYKAQDYSSRLSLERITADAADTLIKSSGSPDKWEEYRISGSTVPGLAKKEANQTVPNTLSFLKILKLKDNYAPLMYGGLLPYCVDSSMVIYPIDLSLSPIIVMNDTVPESASEVAVANRTVLCEFMHISAVVKIGRHKDQHGLGEQEIEGEVCPQTGHNSKTGDRGWTCHHFNVTGGDLNSTDFYVVTDPAYVVDSARWGIDRADAPGDCNEKFNSGPVLVNDKIWNVMGNNTKAVLWFHVLEGDSRDSFDSYVIGVPRGTPLDDVKLSYLGPQPCFFVLKVWY</sequence>
<feature type="transmembrane region" description="Helical" evidence="1">
    <location>
        <begin position="12"/>
        <end position="34"/>
    </location>
</feature>
<accession>A0A2A2H195</accession>
<dbReference type="RefSeq" id="WP_069583815.1">
    <property type="nucleotide sequence ID" value="NZ_LMVM01000040.1"/>
</dbReference>
<gene>
    <name evidence="2" type="ORF">ASJ80_07545</name>
</gene>
<organism evidence="2 3">
    <name type="scientific">Methanobacterium bryantii</name>
    <dbReference type="NCBI Taxonomy" id="2161"/>
    <lineage>
        <taxon>Archaea</taxon>
        <taxon>Methanobacteriati</taxon>
        <taxon>Methanobacteriota</taxon>
        <taxon>Methanomada group</taxon>
        <taxon>Methanobacteria</taxon>
        <taxon>Methanobacteriales</taxon>
        <taxon>Methanobacteriaceae</taxon>
        <taxon>Methanobacterium</taxon>
    </lineage>
</organism>
<name>A0A2A2H195_METBR</name>
<evidence type="ECO:0000313" key="3">
    <source>
        <dbReference type="Proteomes" id="UP000217784"/>
    </source>
</evidence>
<evidence type="ECO:0000256" key="1">
    <source>
        <dbReference type="SAM" id="Phobius"/>
    </source>
</evidence>
<keyword evidence="1" id="KW-0812">Transmembrane</keyword>
<comment type="caution">
    <text evidence="2">The sequence shown here is derived from an EMBL/GenBank/DDBJ whole genome shotgun (WGS) entry which is preliminary data.</text>
</comment>
<keyword evidence="1" id="KW-0472">Membrane</keyword>
<proteinExistence type="predicted"/>
<keyword evidence="1" id="KW-1133">Transmembrane helix</keyword>
<protein>
    <submittedName>
        <fullName evidence="2">Uncharacterized protein</fullName>
    </submittedName>
</protein>
<dbReference type="OrthoDB" id="85914at2157"/>
<dbReference type="EMBL" id="LMVM01000040">
    <property type="protein sequence ID" value="PAV03115.1"/>
    <property type="molecule type" value="Genomic_DNA"/>
</dbReference>
<dbReference type="Proteomes" id="UP000217784">
    <property type="component" value="Unassembled WGS sequence"/>
</dbReference>
<keyword evidence="3" id="KW-1185">Reference proteome</keyword>
<dbReference type="AlphaFoldDB" id="A0A2A2H195"/>